<organism evidence="3 4">
    <name type="scientific">Phanerochaete sordida</name>
    <dbReference type="NCBI Taxonomy" id="48140"/>
    <lineage>
        <taxon>Eukaryota</taxon>
        <taxon>Fungi</taxon>
        <taxon>Dikarya</taxon>
        <taxon>Basidiomycota</taxon>
        <taxon>Agaricomycotina</taxon>
        <taxon>Agaricomycetes</taxon>
        <taxon>Polyporales</taxon>
        <taxon>Phanerochaetaceae</taxon>
        <taxon>Phanerochaete</taxon>
    </lineage>
</organism>
<name>A0A9P3GFF1_9APHY</name>
<dbReference type="PANTHER" id="PTHR10039:SF14">
    <property type="entry name" value="NACHT DOMAIN-CONTAINING PROTEIN"/>
    <property type="match status" value="1"/>
</dbReference>
<sequence length="599" mass="66821">MSRSQGRKQALDDALDVVSDLLKIAAVVSDTVSVPALRPVVSILSELIQRVKDTRTNTESEAVFFEKTKTLGEVIRKKVEEANAAPGGGNSVLQEQVITLSSALGKIQEMADGLRGGEGFRGSCKRLLSVTRNQETLDKMNKQLMTAQEMFITEVQLATQTAVGRIEQVVINAEERKVIDNIPHADAGYLSVKEMKSGFMQGTRNDTFGTLKAWTGADDSAHIREPVFLLTAGAGLGKSAVAHQLCVRLSDPKQLGLNLGASFFFSRGGIDSAYTLFSTIARQLALTQPRIRPVLVDAAQRFLDGGKEQQARRTFDELLLKPLTEHSDDAVFNETTFIIIDGLDECKDRELIPELLRCLLELVRGVPWIRVFLATRPEPHILSVLIPAVDIVHHQRLDDPQTINESKESVELYLRQTIPEIHPYGDFVRAHPDMLDRLVNRANGLFIYARVAVNYLEMYDTHPDERLALLLESKDVRLSPLDKLYLQVLQSAFPSHNLAEWPAMHKRFHDFLTFIALHLKPLPPAAISLLLMLTEDDVLWMAGRLRAVLLINKAGDLVPLHATFSEFLLDSKRCIDALYHIDKPQGSAFLHVRLEDGQP</sequence>
<evidence type="ECO:0000259" key="2">
    <source>
        <dbReference type="Pfam" id="PF24883"/>
    </source>
</evidence>
<dbReference type="EMBL" id="BPQB01000036">
    <property type="protein sequence ID" value="GJE93936.1"/>
    <property type="molecule type" value="Genomic_DNA"/>
</dbReference>
<dbReference type="PANTHER" id="PTHR10039">
    <property type="entry name" value="AMELOGENIN"/>
    <property type="match status" value="1"/>
</dbReference>
<dbReference type="InterPro" id="IPR027417">
    <property type="entry name" value="P-loop_NTPase"/>
</dbReference>
<dbReference type="Gene3D" id="3.40.50.300">
    <property type="entry name" value="P-loop containing nucleotide triphosphate hydrolases"/>
    <property type="match status" value="1"/>
</dbReference>
<dbReference type="OrthoDB" id="2804352at2759"/>
<protein>
    <recommendedName>
        <fullName evidence="2">Nephrocystin 3-like N-terminal domain-containing protein</fullName>
    </recommendedName>
</protein>
<proteinExistence type="predicted"/>
<dbReference type="InterPro" id="IPR056884">
    <property type="entry name" value="NPHP3-like_N"/>
</dbReference>
<dbReference type="AlphaFoldDB" id="A0A9P3GFF1"/>
<evidence type="ECO:0000313" key="3">
    <source>
        <dbReference type="EMBL" id="GJE93936.1"/>
    </source>
</evidence>
<evidence type="ECO:0000256" key="1">
    <source>
        <dbReference type="ARBA" id="ARBA00022737"/>
    </source>
</evidence>
<comment type="caution">
    <text evidence="3">The sequence shown here is derived from an EMBL/GenBank/DDBJ whole genome shotgun (WGS) entry which is preliminary data.</text>
</comment>
<dbReference type="SUPFAM" id="SSF52540">
    <property type="entry name" value="P-loop containing nucleoside triphosphate hydrolases"/>
    <property type="match status" value="1"/>
</dbReference>
<dbReference type="Proteomes" id="UP000703269">
    <property type="component" value="Unassembled WGS sequence"/>
</dbReference>
<reference evidence="3 4" key="1">
    <citation type="submission" date="2021-08" db="EMBL/GenBank/DDBJ databases">
        <title>Draft Genome Sequence of Phanerochaete sordida strain YK-624.</title>
        <authorList>
            <person name="Mori T."/>
            <person name="Dohra H."/>
            <person name="Suzuki T."/>
            <person name="Kawagishi H."/>
            <person name="Hirai H."/>
        </authorList>
    </citation>
    <scope>NUCLEOTIDE SEQUENCE [LARGE SCALE GENOMIC DNA]</scope>
    <source>
        <strain evidence="3 4">YK-624</strain>
    </source>
</reference>
<feature type="domain" description="Nephrocystin 3-like N-terminal" evidence="2">
    <location>
        <begin position="224"/>
        <end position="376"/>
    </location>
</feature>
<dbReference type="Pfam" id="PF24883">
    <property type="entry name" value="NPHP3_N"/>
    <property type="match status" value="1"/>
</dbReference>
<keyword evidence="1" id="KW-0677">Repeat</keyword>
<accession>A0A9P3GFF1</accession>
<keyword evidence="4" id="KW-1185">Reference proteome</keyword>
<evidence type="ECO:0000313" key="4">
    <source>
        <dbReference type="Proteomes" id="UP000703269"/>
    </source>
</evidence>
<gene>
    <name evidence="3" type="ORF">PsYK624_101010</name>
</gene>